<reference evidence="4 5" key="1">
    <citation type="submission" date="2015-04" db="EMBL/GenBank/DDBJ databases">
        <title>Lasius niger genome sequencing.</title>
        <authorList>
            <person name="Konorov E.A."/>
            <person name="Nikitin M.A."/>
            <person name="Kirill M.V."/>
            <person name="Chang P."/>
        </authorList>
    </citation>
    <scope>NUCLEOTIDE SEQUENCE [LARGE SCALE GENOMIC DNA]</scope>
    <source>
        <tissue evidence="4">Whole</tissue>
    </source>
</reference>
<dbReference type="PANTHER" id="PTHR10492">
    <property type="match status" value="1"/>
</dbReference>
<dbReference type="GO" id="GO:0006281">
    <property type="term" value="P:DNA repair"/>
    <property type="evidence" value="ECO:0007669"/>
    <property type="project" value="UniProtKB-KW"/>
</dbReference>
<keyword evidence="1" id="KW-0547">Nucleotide-binding</keyword>
<sequence length="576" mass="66564">MYSVSPSQLELFHLRILLLHVKGATSFQELRIVNNEIHQTFTAACLALGLIEDDEEWYRAMNEAKVWMMPRRLRNLFVRILIHCQPVHPKKLWDEFKKDMSEDYTRRFGSRIGIKKVYNYIINLLQMEGWNIANFPEMEQEIEEQETDDEEQIEEDTSAGMRQYEQLSIEQKEIVDIILQATTSNNSDSCFYIDGPGGSGKTFIYTTLYYLLKSKGKIVSTMAFTGIAATLLPNGRTIHKVFGLPVPLYADSTSNIKVQSKEAENLKLVDVFIIDEAPMAPRYVLEIMDRTLRDIMQNDLYFGGKIVLLGGDFRQLLPVKEKATRCEIINLSIKFSVLWKQFKIFSLTQNMRTLPHEKEFAQFLLNLGNGSINDYSDNVYIPEKCIANANSDMVKDMYGDIIIRKHYKTMANHVILSARNVDVNEINEKVVSLLDETTERVYTSVDTLETTRDNEDIYEIIPIEYLNSLNPTCLPSHELRLRKYTVVMLIRNLSINEGLCNGTRLLVLDLDNNLLRCEILTGNKIGEIIFLNRITLYCENIYPFTFKRRQFPVKLAFAMTINKSQGQTFDKIAIDF</sequence>
<keyword evidence="1" id="KW-0233">DNA recombination</keyword>
<dbReference type="PaxDb" id="67767-A0A0J7K9W4"/>
<dbReference type="GO" id="GO:0000723">
    <property type="term" value="P:telomere maintenance"/>
    <property type="evidence" value="ECO:0007669"/>
    <property type="project" value="InterPro"/>
</dbReference>
<dbReference type="Proteomes" id="UP000036403">
    <property type="component" value="Unassembled WGS sequence"/>
</dbReference>
<comment type="similarity">
    <text evidence="1">Belongs to the helicase family.</text>
</comment>
<dbReference type="EC" id="5.6.2.3" evidence="1"/>
<dbReference type="SUPFAM" id="SSF52540">
    <property type="entry name" value="P-loop containing nucleoside triphosphate hydrolases"/>
    <property type="match status" value="2"/>
</dbReference>
<dbReference type="GO" id="GO:0006310">
    <property type="term" value="P:DNA recombination"/>
    <property type="evidence" value="ECO:0007669"/>
    <property type="project" value="UniProtKB-KW"/>
</dbReference>
<dbReference type="GO" id="GO:0043139">
    <property type="term" value="F:5'-3' DNA helicase activity"/>
    <property type="evidence" value="ECO:0007669"/>
    <property type="project" value="UniProtKB-EC"/>
</dbReference>
<dbReference type="GO" id="GO:0005524">
    <property type="term" value="F:ATP binding"/>
    <property type="evidence" value="ECO:0007669"/>
    <property type="project" value="UniProtKB-KW"/>
</dbReference>
<keyword evidence="5" id="KW-1185">Reference proteome</keyword>
<dbReference type="OrthoDB" id="10053386at2759"/>
<evidence type="ECO:0000259" key="3">
    <source>
        <dbReference type="Pfam" id="PF21530"/>
    </source>
</evidence>
<evidence type="ECO:0000313" key="4">
    <source>
        <dbReference type="EMBL" id="KMQ87223.1"/>
    </source>
</evidence>
<keyword evidence="1 4" id="KW-0347">Helicase</keyword>
<dbReference type="GO" id="GO:0016887">
    <property type="term" value="F:ATP hydrolysis activity"/>
    <property type="evidence" value="ECO:0007669"/>
    <property type="project" value="RHEA"/>
</dbReference>
<feature type="domain" description="DNA helicase Pif1-like 2B" evidence="3">
    <location>
        <begin position="464"/>
        <end position="510"/>
    </location>
</feature>
<dbReference type="PANTHER" id="PTHR10492:SF57">
    <property type="entry name" value="ATP-DEPENDENT DNA HELICASE"/>
    <property type="match status" value="1"/>
</dbReference>
<keyword evidence="1" id="KW-0378">Hydrolase</keyword>
<dbReference type="STRING" id="67767.A0A0J7K9W4"/>
<feature type="domain" description="DNA helicase Pif1-like DEAD-box helicase" evidence="2">
    <location>
        <begin position="166"/>
        <end position="376"/>
    </location>
</feature>
<keyword evidence="1" id="KW-0227">DNA damage</keyword>
<dbReference type="Pfam" id="PF05970">
    <property type="entry name" value="PIF1"/>
    <property type="match status" value="1"/>
</dbReference>
<dbReference type="InterPro" id="IPR010285">
    <property type="entry name" value="DNA_helicase_pif1-like_DEAD"/>
</dbReference>
<dbReference type="Pfam" id="PF21530">
    <property type="entry name" value="Pif1_2B_dom"/>
    <property type="match status" value="1"/>
</dbReference>
<evidence type="ECO:0000256" key="1">
    <source>
        <dbReference type="RuleBase" id="RU363044"/>
    </source>
</evidence>
<comment type="catalytic activity">
    <reaction evidence="1">
        <text>ATP + H2O = ADP + phosphate + H(+)</text>
        <dbReference type="Rhea" id="RHEA:13065"/>
        <dbReference type="ChEBI" id="CHEBI:15377"/>
        <dbReference type="ChEBI" id="CHEBI:15378"/>
        <dbReference type="ChEBI" id="CHEBI:30616"/>
        <dbReference type="ChEBI" id="CHEBI:43474"/>
        <dbReference type="ChEBI" id="CHEBI:456216"/>
        <dbReference type="EC" id="5.6.2.3"/>
    </reaction>
</comment>
<comment type="caution">
    <text evidence="4">The sequence shown here is derived from an EMBL/GenBank/DDBJ whole genome shotgun (WGS) entry which is preliminary data.</text>
</comment>
<dbReference type="InterPro" id="IPR049163">
    <property type="entry name" value="Pif1-like_2B_dom"/>
</dbReference>
<keyword evidence="1" id="KW-0234">DNA repair</keyword>
<comment type="cofactor">
    <cofactor evidence="1">
        <name>Mg(2+)</name>
        <dbReference type="ChEBI" id="CHEBI:18420"/>
    </cofactor>
</comment>
<organism evidence="4 5">
    <name type="scientific">Lasius niger</name>
    <name type="common">Black garden ant</name>
    <dbReference type="NCBI Taxonomy" id="67767"/>
    <lineage>
        <taxon>Eukaryota</taxon>
        <taxon>Metazoa</taxon>
        <taxon>Ecdysozoa</taxon>
        <taxon>Arthropoda</taxon>
        <taxon>Hexapoda</taxon>
        <taxon>Insecta</taxon>
        <taxon>Pterygota</taxon>
        <taxon>Neoptera</taxon>
        <taxon>Endopterygota</taxon>
        <taxon>Hymenoptera</taxon>
        <taxon>Apocrita</taxon>
        <taxon>Aculeata</taxon>
        <taxon>Formicoidea</taxon>
        <taxon>Formicidae</taxon>
        <taxon>Formicinae</taxon>
        <taxon>Lasius</taxon>
        <taxon>Lasius</taxon>
    </lineage>
</organism>
<dbReference type="AlphaFoldDB" id="A0A0J7K9W4"/>
<proteinExistence type="inferred from homology"/>
<accession>A0A0J7K9W4</accession>
<dbReference type="InterPro" id="IPR027417">
    <property type="entry name" value="P-loop_NTPase"/>
</dbReference>
<protein>
    <recommendedName>
        <fullName evidence="1">ATP-dependent DNA helicase</fullName>
        <ecNumber evidence="1">5.6.2.3</ecNumber>
    </recommendedName>
</protein>
<evidence type="ECO:0000259" key="2">
    <source>
        <dbReference type="Pfam" id="PF05970"/>
    </source>
</evidence>
<gene>
    <name evidence="4" type="ORF">RF55_13560</name>
</gene>
<keyword evidence="1" id="KW-0067">ATP-binding</keyword>
<dbReference type="Gene3D" id="3.40.50.300">
    <property type="entry name" value="P-loop containing nucleotide triphosphate hydrolases"/>
    <property type="match status" value="1"/>
</dbReference>
<dbReference type="EMBL" id="LBMM01010797">
    <property type="protein sequence ID" value="KMQ87223.1"/>
    <property type="molecule type" value="Genomic_DNA"/>
</dbReference>
<evidence type="ECO:0000313" key="5">
    <source>
        <dbReference type="Proteomes" id="UP000036403"/>
    </source>
</evidence>
<name>A0A0J7K9W4_LASNI</name>